<keyword evidence="1" id="KW-0472">Membrane</keyword>
<dbReference type="AlphaFoldDB" id="A0A1T3CPA9"/>
<dbReference type="Proteomes" id="UP000191004">
    <property type="component" value="Unassembled WGS sequence"/>
</dbReference>
<proteinExistence type="predicted"/>
<keyword evidence="3" id="KW-1185">Reference proteome</keyword>
<protein>
    <submittedName>
        <fullName evidence="2">Uncharacterized protein</fullName>
    </submittedName>
</protein>
<feature type="transmembrane region" description="Helical" evidence="1">
    <location>
        <begin position="205"/>
        <end position="223"/>
    </location>
</feature>
<evidence type="ECO:0000256" key="1">
    <source>
        <dbReference type="SAM" id="Phobius"/>
    </source>
</evidence>
<keyword evidence="1" id="KW-1133">Transmembrane helix</keyword>
<accession>A0A1T3CPA9</accession>
<reference evidence="2 3" key="1">
    <citation type="submission" date="2016-04" db="EMBL/GenBank/DDBJ databases">
        <title>Multiple horizontal gene transfer events from other fungi enriched the ability of the initially mycotrophic fungus Trichoderma (Ascomycota) to feed on dead plant biomass.</title>
        <authorList>
            <person name="Atanasova L."/>
            <person name="Chenthamara K."/>
            <person name="Zhang J."/>
            <person name="Grujic M."/>
            <person name="Henrissat B."/>
            <person name="Kuo A."/>
            <person name="Aertz A."/>
            <person name="Salamov A."/>
            <person name="Lipzen A."/>
            <person name="Labutti K."/>
            <person name="Barry K."/>
            <person name="Miao Y."/>
            <person name="Rahimi M.J."/>
            <person name="Shen Q."/>
            <person name="Grigoriev I.V."/>
            <person name="Kubicek C.P."/>
            <person name="Druzhinina I.S."/>
        </authorList>
    </citation>
    <scope>NUCLEOTIDE SEQUENCE [LARGE SCALE GENOMIC DNA]</scope>
    <source>
        <strain evidence="2 3">NJAU 4742</strain>
    </source>
</reference>
<gene>
    <name evidence="2" type="ORF">A0O28_0085280</name>
</gene>
<comment type="caution">
    <text evidence="2">The sequence shown here is derived from an EMBL/GenBank/DDBJ whole genome shotgun (WGS) entry which is preliminary data.</text>
</comment>
<sequence>MKILSSAAPASYGTNGADPPVLPVAASQLQIIFEWVGLLPLAIYLSGNGLSHWLVGQTSLAGFIGVSFFPRLGILESLATFLREGADFLDRASSVSELRHTVWDANWGSVFPCANGAASDILTRYVIPKARYIEIPTDLAAMIAANEHVRNPEERKDSAVIVETSNNSKGQTNENVGGPHFSRYQTLYILDCTIDAGKRKTDSPFVTWFFFLIEVLFILSLLGACVSTILLGLYGTAAAILISIAFRVARHSIKVIRPPRYLESNEANQADAYMLTAIHENASTWYLYRGSRAVVDGLVNKPMILDITARPKTAMALALRGLALLQLLTMTYVAAQKGWDGVGLLVLIAVAWTLDYALYRDDKLAATWLRREGVSIKAWKCQFSGRTPMIGAIQLLKSNTISSWMDQMLAPSERREAWLKMLQLDMLQSDCPDFETLESKHALTGENDQSWVRNNWLLTRAAVKAIRVATGEGTA</sequence>
<feature type="transmembrane region" description="Helical" evidence="1">
    <location>
        <begin position="317"/>
        <end position="335"/>
    </location>
</feature>
<organism evidence="2 3">
    <name type="scientific">Trichoderma guizhouense</name>
    <dbReference type="NCBI Taxonomy" id="1491466"/>
    <lineage>
        <taxon>Eukaryota</taxon>
        <taxon>Fungi</taxon>
        <taxon>Dikarya</taxon>
        <taxon>Ascomycota</taxon>
        <taxon>Pezizomycotina</taxon>
        <taxon>Sordariomycetes</taxon>
        <taxon>Hypocreomycetidae</taxon>
        <taxon>Hypocreales</taxon>
        <taxon>Hypocreaceae</taxon>
        <taxon>Trichoderma</taxon>
    </lineage>
</organism>
<feature type="transmembrane region" description="Helical" evidence="1">
    <location>
        <begin position="229"/>
        <end position="249"/>
    </location>
</feature>
<feature type="transmembrane region" description="Helical" evidence="1">
    <location>
        <begin position="341"/>
        <end position="359"/>
    </location>
</feature>
<dbReference type="EMBL" id="LVVK01000011">
    <property type="protein sequence ID" value="OPB42892.1"/>
    <property type="molecule type" value="Genomic_DNA"/>
</dbReference>
<evidence type="ECO:0000313" key="2">
    <source>
        <dbReference type="EMBL" id="OPB42892.1"/>
    </source>
</evidence>
<feature type="transmembrane region" description="Helical" evidence="1">
    <location>
        <begin position="21"/>
        <end position="44"/>
    </location>
</feature>
<name>A0A1T3CPA9_9HYPO</name>
<dbReference type="OrthoDB" id="3527261at2759"/>
<feature type="transmembrane region" description="Helical" evidence="1">
    <location>
        <begin position="50"/>
        <end position="69"/>
    </location>
</feature>
<keyword evidence="1" id="KW-0812">Transmembrane</keyword>
<evidence type="ECO:0000313" key="3">
    <source>
        <dbReference type="Proteomes" id="UP000191004"/>
    </source>
</evidence>